<dbReference type="InterPro" id="IPR016181">
    <property type="entry name" value="Acyl_CoA_acyltransferase"/>
</dbReference>
<dbReference type="PATRIC" id="fig|1121014.3.peg.2317"/>
<feature type="domain" description="N-acetyltransferase" evidence="1">
    <location>
        <begin position="15"/>
        <end position="177"/>
    </location>
</feature>
<proteinExistence type="predicted"/>
<reference evidence="3" key="1">
    <citation type="submission" date="2013-08" db="EMBL/GenBank/DDBJ databases">
        <title>Genome sequencing of Arenimonas donghaensis.</title>
        <authorList>
            <person name="Chen F."/>
            <person name="Wang G."/>
        </authorList>
    </citation>
    <scope>NUCLEOTIDE SEQUENCE [LARGE SCALE GENOMIC DNA]</scope>
    <source>
        <strain evidence="3">HO3-R19</strain>
    </source>
</reference>
<name>A0A087MFZ8_9GAMM</name>
<evidence type="ECO:0000313" key="2">
    <source>
        <dbReference type="EMBL" id="KFL35801.1"/>
    </source>
</evidence>
<dbReference type="GO" id="GO:1990189">
    <property type="term" value="F:protein N-terminal-serine acetyltransferase activity"/>
    <property type="evidence" value="ECO:0007669"/>
    <property type="project" value="TreeGrafter"/>
</dbReference>
<reference evidence="2 3" key="2">
    <citation type="journal article" date="2015" name="Stand. Genomic Sci.">
        <title>High quality draft genomic sequence of Arenimonas donghaensis DSM 18148(T).</title>
        <authorList>
            <person name="Chen F."/>
            <person name="Wang H."/>
            <person name="Cao Y."/>
            <person name="Li X."/>
            <person name="Wang G."/>
        </authorList>
    </citation>
    <scope>NUCLEOTIDE SEQUENCE [LARGE SCALE GENOMIC DNA]</scope>
    <source>
        <strain evidence="2 3">HO3-R19</strain>
    </source>
</reference>
<sequence>MDQDTDPPVIEGARVRLRPLRRTDAAALFALYSDPAVCRFWSFAPWTLPAQAEAWLDERMGWRPPATFGWALADRSDDALVGTTSLFSLSGPNRRAELGYSLLPARQGQGLAREGVGLALAHAFGPLGLERVEADVDPRNEPSWRLLEHFGFQREGLLRHRWRVGDEFADSWIYGLLQHDYRRAA</sequence>
<dbReference type="GO" id="GO:0005737">
    <property type="term" value="C:cytoplasm"/>
    <property type="evidence" value="ECO:0007669"/>
    <property type="project" value="TreeGrafter"/>
</dbReference>
<comment type="caution">
    <text evidence="2">The sequence shown here is derived from an EMBL/GenBank/DDBJ whole genome shotgun (WGS) entry which is preliminary data.</text>
</comment>
<dbReference type="RefSeq" id="WP_034225357.1">
    <property type="nucleotide sequence ID" value="NZ_AVCJ01000048.1"/>
</dbReference>
<dbReference type="InterPro" id="IPR000182">
    <property type="entry name" value="GNAT_dom"/>
</dbReference>
<evidence type="ECO:0000259" key="1">
    <source>
        <dbReference type="PROSITE" id="PS51186"/>
    </source>
</evidence>
<dbReference type="Proteomes" id="UP000029085">
    <property type="component" value="Unassembled WGS sequence"/>
</dbReference>
<dbReference type="InterPro" id="IPR051908">
    <property type="entry name" value="Ribosomal_N-acetyltransferase"/>
</dbReference>
<gene>
    <name evidence="2" type="ORF">N788_07075</name>
</gene>
<protein>
    <recommendedName>
        <fullName evidence="1">N-acetyltransferase domain-containing protein</fullName>
    </recommendedName>
</protein>
<evidence type="ECO:0000313" key="3">
    <source>
        <dbReference type="Proteomes" id="UP000029085"/>
    </source>
</evidence>
<dbReference type="SUPFAM" id="SSF55729">
    <property type="entry name" value="Acyl-CoA N-acyltransferases (Nat)"/>
    <property type="match status" value="1"/>
</dbReference>
<dbReference type="Pfam" id="PF13302">
    <property type="entry name" value="Acetyltransf_3"/>
    <property type="match status" value="1"/>
</dbReference>
<keyword evidence="3" id="KW-1185">Reference proteome</keyword>
<dbReference type="STRING" id="1121014.N788_07075"/>
<dbReference type="AlphaFoldDB" id="A0A087MFZ8"/>
<dbReference type="GO" id="GO:0008999">
    <property type="term" value="F:protein-N-terminal-alanine acetyltransferase activity"/>
    <property type="evidence" value="ECO:0007669"/>
    <property type="project" value="TreeGrafter"/>
</dbReference>
<organism evidence="2 3">
    <name type="scientific">Arenimonas donghaensis DSM 18148 = HO3-R19</name>
    <dbReference type="NCBI Taxonomy" id="1121014"/>
    <lineage>
        <taxon>Bacteria</taxon>
        <taxon>Pseudomonadati</taxon>
        <taxon>Pseudomonadota</taxon>
        <taxon>Gammaproteobacteria</taxon>
        <taxon>Lysobacterales</taxon>
        <taxon>Lysobacteraceae</taxon>
        <taxon>Arenimonas</taxon>
    </lineage>
</organism>
<dbReference type="Gene3D" id="3.40.630.30">
    <property type="match status" value="1"/>
</dbReference>
<dbReference type="EMBL" id="AVCJ01000048">
    <property type="protein sequence ID" value="KFL35801.1"/>
    <property type="molecule type" value="Genomic_DNA"/>
</dbReference>
<dbReference type="OrthoDB" id="9801656at2"/>
<accession>A0A087MFZ8</accession>
<dbReference type="PANTHER" id="PTHR43441">
    <property type="entry name" value="RIBOSOMAL-PROTEIN-SERINE ACETYLTRANSFERASE"/>
    <property type="match status" value="1"/>
</dbReference>
<dbReference type="PANTHER" id="PTHR43441:SF11">
    <property type="entry name" value="RIBOSOMAL-PROTEIN-SERINE ACETYLTRANSFERASE"/>
    <property type="match status" value="1"/>
</dbReference>
<dbReference type="PROSITE" id="PS51186">
    <property type="entry name" value="GNAT"/>
    <property type="match status" value="1"/>
</dbReference>